<dbReference type="Proteomes" id="UP001059663">
    <property type="component" value="Chromosome"/>
</dbReference>
<gene>
    <name evidence="1" type="ORF">LP422_20995</name>
</gene>
<protein>
    <submittedName>
        <fullName evidence="1">Uncharacterized protein</fullName>
    </submittedName>
</protein>
<dbReference type="EMBL" id="CP087977">
    <property type="protein sequence ID" value="UUZ44746.1"/>
    <property type="molecule type" value="Genomic_DNA"/>
</dbReference>
<evidence type="ECO:0000313" key="2">
    <source>
        <dbReference type="Proteomes" id="UP001059663"/>
    </source>
</evidence>
<name>A0AC61U3Y6_9MICO</name>
<reference evidence="1" key="1">
    <citation type="submission" date="2021-11" db="EMBL/GenBank/DDBJ databases">
        <title>Study of the species diversity of bacterial strains isolated from a unique natural object - Shulgan-Tash cave (Bashkiria).</title>
        <authorList>
            <person name="Sazanova A.L."/>
            <person name="Chirak E.R."/>
            <person name="Safronova V.I."/>
        </authorList>
    </citation>
    <scope>NUCLEOTIDE SEQUENCE</scope>
    <source>
        <strain evidence="1">P1</strain>
    </source>
</reference>
<organism evidence="1 2">
    <name type="scientific">Janibacter limosus</name>
    <dbReference type="NCBI Taxonomy" id="53458"/>
    <lineage>
        <taxon>Bacteria</taxon>
        <taxon>Bacillati</taxon>
        <taxon>Actinomycetota</taxon>
        <taxon>Actinomycetes</taxon>
        <taxon>Micrococcales</taxon>
        <taxon>Intrasporangiaceae</taxon>
        <taxon>Janibacter</taxon>
    </lineage>
</organism>
<sequence length="390" mass="42229">MTTTELDTGYGDSGSYSSGPPSDRLPPRDLNAEQSVLGGMLLSKDAIADVGETVRGHDFYRPSHEVIFDAIIDLYSRGEPADAITIADELSKRGNLQRAGGQAYLHDLIQSVPTAANAGYYAQIVAERAVLRRLVEAGTKIVQMGYARGGGDVEEIVNSAQAEVYGVAEKRGGEDYAPLWDTLNETMTEIEVAAGRTDEMTGVPTGFTDLDELTHGLHPGQMVVIAARPAVGKALALDTPLPTPTGWTTMGEVAVGDELIDASGRPTRVVAATEVMSDRPCYEVEFSDGSVIVADAQHQWQTDTRASRKSFQAARDGRNRTKSQRTFAEVRTTEEIAATLRTATQEARLNHSIALAEPLQLPEADLALPAVRRRGMARRRLERLRDVHDS</sequence>
<evidence type="ECO:0000313" key="1">
    <source>
        <dbReference type="EMBL" id="UUZ44746.1"/>
    </source>
</evidence>
<proteinExistence type="predicted"/>
<accession>A0AC61U3Y6</accession>